<keyword evidence="2" id="KW-1185">Reference proteome</keyword>
<organism evidence="1 2">
    <name type="scientific">Ambrosiozyma monospora</name>
    <name type="common">Yeast</name>
    <name type="synonym">Endomycopsis monosporus</name>
    <dbReference type="NCBI Taxonomy" id="43982"/>
    <lineage>
        <taxon>Eukaryota</taxon>
        <taxon>Fungi</taxon>
        <taxon>Dikarya</taxon>
        <taxon>Ascomycota</taxon>
        <taxon>Saccharomycotina</taxon>
        <taxon>Pichiomycetes</taxon>
        <taxon>Pichiales</taxon>
        <taxon>Pichiaceae</taxon>
        <taxon>Ambrosiozyma</taxon>
    </lineage>
</organism>
<evidence type="ECO:0000313" key="2">
    <source>
        <dbReference type="Proteomes" id="UP001165064"/>
    </source>
</evidence>
<evidence type="ECO:0000313" key="1">
    <source>
        <dbReference type="EMBL" id="GME84830.1"/>
    </source>
</evidence>
<proteinExistence type="predicted"/>
<dbReference type="Proteomes" id="UP001165064">
    <property type="component" value="Unassembled WGS sequence"/>
</dbReference>
<sequence length="159" mass="17918">MNTNNTFFTVETSSTGVASLKFNRPQKLNCFIESMWKEYKQILTSLDSDPNVKVITISGEGQTFCSGLDMKFFATKMQGQELRSKEDLYSFIKTFQDCISTPLHITKPTIGVIHGKKNYGLALELMQCFTIRICTKDSGFALNEISHGIKVSKMGYVML</sequence>
<gene>
    <name evidence="1" type="ORF">Amon02_000713300</name>
</gene>
<comment type="caution">
    <text evidence="1">The sequence shown here is derived from an EMBL/GenBank/DDBJ whole genome shotgun (WGS) entry which is preliminary data.</text>
</comment>
<accession>A0ACB5TAP1</accession>
<dbReference type="EMBL" id="BSXS01005817">
    <property type="protein sequence ID" value="GME84830.1"/>
    <property type="molecule type" value="Genomic_DNA"/>
</dbReference>
<name>A0ACB5TAP1_AMBMO</name>
<reference evidence="1" key="1">
    <citation type="submission" date="2023-04" db="EMBL/GenBank/DDBJ databases">
        <title>Ambrosiozyma monospora NBRC 10751.</title>
        <authorList>
            <person name="Ichikawa N."/>
            <person name="Sato H."/>
            <person name="Tonouchi N."/>
        </authorList>
    </citation>
    <scope>NUCLEOTIDE SEQUENCE</scope>
    <source>
        <strain evidence="1">NBRC 10751</strain>
    </source>
</reference>
<protein>
    <submittedName>
        <fullName evidence="1">Unnamed protein product</fullName>
    </submittedName>
</protein>